<feature type="transmembrane region" description="Helical" evidence="3">
    <location>
        <begin position="168"/>
        <end position="191"/>
    </location>
</feature>
<evidence type="ECO:0000256" key="3">
    <source>
        <dbReference type="SAM" id="Phobius"/>
    </source>
</evidence>
<dbReference type="AlphaFoldDB" id="A0A1E1IQL4"/>
<keyword evidence="3" id="KW-0812">Transmembrane</keyword>
<dbReference type="PANTHER" id="PTHR34496:SF10">
    <property type="entry name" value="GLCNAC TRANSFERASE"/>
    <property type="match status" value="1"/>
</dbReference>
<name>A0A1E1IQL4_LEIGU</name>
<protein>
    <submittedName>
        <fullName evidence="4">Uncharacterized protein</fullName>
    </submittedName>
</protein>
<feature type="coiled-coil region" evidence="1">
    <location>
        <begin position="324"/>
        <end position="351"/>
    </location>
</feature>
<dbReference type="InterPro" id="IPR021067">
    <property type="entry name" value="Glycosyltransferase"/>
</dbReference>
<gene>
    <name evidence="4" type="primary">LgM4147LRVhigh.02.00050.00050</name>
    <name evidence="4" type="ORF">BN36_0200860</name>
</gene>
<accession>A0A1E1IQL4</accession>
<organism evidence="4">
    <name type="scientific">Leishmania guyanensis</name>
    <dbReference type="NCBI Taxonomy" id="5670"/>
    <lineage>
        <taxon>Eukaryota</taxon>
        <taxon>Discoba</taxon>
        <taxon>Euglenozoa</taxon>
        <taxon>Kinetoplastea</taxon>
        <taxon>Metakinetoplastina</taxon>
        <taxon>Trypanosomatida</taxon>
        <taxon>Trypanosomatidae</taxon>
        <taxon>Leishmaniinae</taxon>
        <taxon>Leishmania</taxon>
        <taxon>Leishmania guyanensis species complex</taxon>
    </lineage>
</organism>
<evidence type="ECO:0000256" key="1">
    <source>
        <dbReference type="SAM" id="Coils"/>
    </source>
</evidence>
<keyword evidence="3" id="KW-1133">Transmembrane helix</keyword>
<dbReference type="Pfam" id="PF11397">
    <property type="entry name" value="GlcNAc"/>
    <property type="match status" value="1"/>
</dbReference>
<keyword evidence="3" id="KW-0472">Membrane</keyword>
<feature type="region of interest" description="Disordered" evidence="2">
    <location>
        <begin position="441"/>
        <end position="465"/>
    </location>
</feature>
<keyword evidence="1" id="KW-0175">Coiled coil</keyword>
<proteinExistence type="predicted"/>
<reference evidence="4" key="1">
    <citation type="submission" date="2012-08" db="EMBL/GenBank/DDBJ databases">
        <title>Comparative genomics of metastatic and non-metastatic Leishmania guyanensis provides insights into polygenic factors involved in Leishmania RNA virus infection.</title>
        <authorList>
            <person name="Smith D."/>
            <person name="Hertz-Fowler C."/>
            <person name="Martin R."/>
            <person name="Dickens N."/>
            <person name="Fasel N."/>
            <person name="Falquet L."/>
            <person name="Beverley S."/>
            <person name="Zangger H."/>
            <person name="Calderon-Copete S."/>
            <person name="Mottram J."/>
            <person name="Xenarios I."/>
        </authorList>
    </citation>
    <scope>NUCLEOTIDE SEQUENCE</scope>
    <source>
        <strain evidence="4">MHOM/BR/75/M4147/SSU:IR2SAT-LUC</strain>
    </source>
</reference>
<dbReference type="SUPFAM" id="SSF53448">
    <property type="entry name" value="Nucleotide-diphospho-sugar transferases"/>
    <property type="match status" value="1"/>
</dbReference>
<dbReference type="InterPro" id="IPR029044">
    <property type="entry name" value="Nucleotide-diphossugar_trans"/>
</dbReference>
<feature type="compositionally biased region" description="Polar residues" evidence="2">
    <location>
        <begin position="452"/>
        <end position="465"/>
    </location>
</feature>
<evidence type="ECO:0000256" key="2">
    <source>
        <dbReference type="SAM" id="MobiDB-lite"/>
    </source>
</evidence>
<sequence length="1004" mass="110219">MDAQATARVKRVPPPSLFGDSLDGVVEVDAAVLGDAAPRMAAGTASRRNEYARGLPGFAPASMALSDEGTDRLPPLAQALHGSPHRQGPAYGDRRAAAGSGGYASTHLTGKATTGAATSVHSRSDLRLLKRLMCCASRVHRMLRLLGFVNDDDDPADVSQTLVCACTAVGALLVLLLINFAALVVVLVVMVPAAQRQLPQTAQSLLDFNHKNKGGTADGAALASGLDIRRLLAGGGLETFLREAHRVEELRRRVQGNATLLAALRKANEARNNDGGRGVDLVRLAQTLPELEYLSFLLYQVSAHVQAVQERDPVMGLVELSDFLLNAKGRREALEKAAERARAEEVNATTAATVGGGARATGGGSVEKWNAALKESFAGRSEAARLRAQLRGFIGVASSEAERLTQQPFDDLALLQYRHAWMQSEVLPIMRSRSRRAGAQAVKEGPHAAVLRSNTASRPPENTSVRTSVEELRVYGVANRMAMKAVLYEVASIFNHIYYYPLRRYEALRPYGGDSVADTDAWYSAITAAVQTRFGVPIACNKAQTTEAAALPLVLRDSPLSVLALSRLGFRRAEEVAHLYSQEDRQLMPQALNPKAAVNVRSIFVSFASYRDAECASTLLDLFRAARNPHRLYVGIAQQNRAGDSPCLVPEMYTPYLCPSEGLQGAAADGGVGAARESRARARALYGEGADLTKPPNGPEARHFDERVCFLAEQVRVREIDSGQAKGPTYGRYMAMLLYRGEGLALVLDSHNRFRPMWDALGATMLLRLEDAKAVLSHYPESYPGEKADLLPYRRTTAYLCRAHFLKPFGYLRLNGIVIGSTAEFAKNNVFNDPYVRVKSREIDPTTNYRLPQPWVAGGFLMAFGTIFRDVPFDPHLSYIFDGEEVLYSMRLWTHGYNLYSPPRGVCFHIYGRQEAPKVWSESALWYNLQNRVRSRIQFYVQAHLLHAEKVLVPANSTNPFVVMDSSRYGMGKQRTVAQWYDYAGIDPVKHQVDGRWCGEDVTR</sequence>
<dbReference type="PANTHER" id="PTHR34496">
    <property type="entry name" value="GLCNAC TRANSFERASE-RELATED"/>
    <property type="match status" value="1"/>
</dbReference>
<dbReference type="EMBL" id="CALQ01000045">
    <property type="protein sequence ID" value="CCM12560.1"/>
    <property type="molecule type" value="Genomic_DNA"/>
</dbReference>
<evidence type="ECO:0000313" key="4">
    <source>
        <dbReference type="EMBL" id="CCM12560.1"/>
    </source>
</evidence>